<organism evidence="5 6">
    <name type="scientific">Candidatus Ornithocaccomicrobium faecavium</name>
    <dbReference type="NCBI Taxonomy" id="2840890"/>
    <lineage>
        <taxon>Bacteria</taxon>
        <taxon>Bacillati</taxon>
        <taxon>Bacillota</taxon>
        <taxon>Clostridia</taxon>
        <taxon>Candidatus Ornithocaccomicrobium</taxon>
    </lineage>
</organism>
<dbReference type="Pfam" id="PF00691">
    <property type="entry name" value="OmpA"/>
    <property type="match status" value="1"/>
</dbReference>
<keyword evidence="3" id="KW-1133">Transmembrane helix</keyword>
<dbReference type="SUPFAM" id="SSF103088">
    <property type="entry name" value="OmpA-like"/>
    <property type="match status" value="1"/>
</dbReference>
<dbReference type="Gene3D" id="3.30.1330.60">
    <property type="entry name" value="OmpA-like domain"/>
    <property type="match status" value="1"/>
</dbReference>
<evidence type="ECO:0000313" key="6">
    <source>
        <dbReference type="Proteomes" id="UP000886884"/>
    </source>
</evidence>
<dbReference type="Proteomes" id="UP000886884">
    <property type="component" value="Unassembled WGS sequence"/>
</dbReference>
<sequence length="334" mass="37804">MRKSMRGKRRGGEDKSFWLCFSDLMSTLVLVLVLIMFYSLYLHFDTMEEATARLLQTEQSLADREAEIAAQDEELRISNMQLIEREAALNEALAELEQAQLELQASQLSAQEREELLAALQTQLEGQQAQLEDQQAQLEDLIGVRSRIIVELASALNEANVQVDTDQNTGAIRLSSEVLFNVGQAVLKPEGERFLQRFIPVYMDVLLSEEYADSVSEIIIEGHTDSTGTYIENMELSQNRARAVLQYILSSDFTQLSYSEKQALREVVTVNGRSSSDPVLDENGLENMDASRRVEFKFRLHDETMIQQMQELLDSFSIADTQTDTQQESAQSAQ</sequence>
<evidence type="ECO:0000256" key="1">
    <source>
        <dbReference type="PROSITE-ProRule" id="PRU00473"/>
    </source>
</evidence>
<dbReference type="GO" id="GO:0016020">
    <property type="term" value="C:membrane"/>
    <property type="evidence" value="ECO:0007669"/>
    <property type="project" value="UniProtKB-UniRule"/>
</dbReference>
<dbReference type="PANTHER" id="PTHR30329:SF21">
    <property type="entry name" value="LIPOPROTEIN YIAD-RELATED"/>
    <property type="match status" value="1"/>
</dbReference>
<accession>A0A9D1P8I6</accession>
<keyword evidence="1 3" id="KW-0472">Membrane</keyword>
<proteinExistence type="predicted"/>
<gene>
    <name evidence="5" type="ORF">IAA64_07670</name>
</gene>
<name>A0A9D1P8I6_9FIRM</name>
<dbReference type="InterPro" id="IPR036737">
    <property type="entry name" value="OmpA-like_sf"/>
</dbReference>
<feature type="transmembrane region" description="Helical" evidence="3">
    <location>
        <begin position="21"/>
        <end position="44"/>
    </location>
</feature>
<dbReference type="PROSITE" id="PS51123">
    <property type="entry name" value="OMPA_2"/>
    <property type="match status" value="1"/>
</dbReference>
<dbReference type="CDD" id="cd07185">
    <property type="entry name" value="OmpA_C-like"/>
    <property type="match status" value="1"/>
</dbReference>
<reference evidence="5" key="2">
    <citation type="journal article" date="2021" name="PeerJ">
        <title>Extensive microbial diversity within the chicken gut microbiome revealed by metagenomics and culture.</title>
        <authorList>
            <person name="Gilroy R."/>
            <person name="Ravi A."/>
            <person name="Getino M."/>
            <person name="Pursley I."/>
            <person name="Horton D.L."/>
            <person name="Alikhan N.F."/>
            <person name="Baker D."/>
            <person name="Gharbi K."/>
            <person name="Hall N."/>
            <person name="Watson M."/>
            <person name="Adriaenssens E.M."/>
            <person name="Foster-Nyarko E."/>
            <person name="Jarju S."/>
            <person name="Secka A."/>
            <person name="Antonio M."/>
            <person name="Oren A."/>
            <person name="Chaudhuri R.R."/>
            <person name="La Ragione R."/>
            <person name="Hildebrand F."/>
            <person name="Pallen M.J."/>
        </authorList>
    </citation>
    <scope>NUCLEOTIDE SEQUENCE</scope>
    <source>
        <strain evidence="5">CHK183-6373</strain>
    </source>
</reference>
<evidence type="ECO:0000313" key="5">
    <source>
        <dbReference type="EMBL" id="HIV27830.1"/>
    </source>
</evidence>
<reference evidence="5" key="1">
    <citation type="submission" date="2020-10" db="EMBL/GenBank/DDBJ databases">
        <authorList>
            <person name="Gilroy R."/>
        </authorList>
    </citation>
    <scope>NUCLEOTIDE SEQUENCE</scope>
    <source>
        <strain evidence="5">CHK183-6373</strain>
    </source>
</reference>
<keyword evidence="3" id="KW-0812">Transmembrane</keyword>
<protein>
    <submittedName>
        <fullName evidence="5">OmpA family protein</fullName>
    </submittedName>
</protein>
<evidence type="ECO:0000256" key="3">
    <source>
        <dbReference type="SAM" id="Phobius"/>
    </source>
</evidence>
<keyword evidence="2" id="KW-0175">Coiled coil</keyword>
<feature type="coiled-coil region" evidence="2">
    <location>
        <begin position="47"/>
        <end position="144"/>
    </location>
</feature>
<dbReference type="InterPro" id="IPR006665">
    <property type="entry name" value="OmpA-like"/>
</dbReference>
<dbReference type="PANTHER" id="PTHR30329">
    <property type="entry name" value="STATOR ELEMENT OF FLAGELLAR MOTOR COMPLEX"/>
    <property type="match status" value="1"/>
</dbReference>
<evidence type="ECO:0000256" key="2">
    <source>
        <dbReference type="SAM" id="Coils"/>
    </source>
</evidence>
<comment type="caution">
    <text evidence="5">The sequence shown here is derived from an EMBL/GenBank/DDBJ whole genome shotgun (WGS) entry which is preliminary data.</text>
</comment>
<feature type="domain" description="OmpA-like" evidence="4">
    <location>
        <begin position="167"/>
        <end position="302"/>
    </location>
</feature>
<dbReference type="AlphaFoldDB" id="A0A9D1P8I6"/>
<evidence type="ECO:0000259" key="4">
    <source>
        <dbReference type="PROSITE" id="PS51123"/>
    </source>
</evidence>
<dbReference type="InterPro" id="IPR050330">
    <property type="entry name" value="Bact_OuterMem_StrucFunc"/>
</dbReference>
<dbReference type="EMBL" id="DVOT01000136">
    <property type="protein sequence ID" value="HIV27830.1"/>
    <property type="molecule type" value="Genomic_DNA"/>
</dbReference>